<reference evidence="3" key="1">
    <citation type="submission" date="2022-11" db="UniProtKB">
        <authorList>
            <consortium name="WormBaseParasite"/>
        </authorList>
    </citation>
    <scope>IDENTIFICATION</scope>
</reference>
<feature type="compositionally biased region" description="Polar residues" evidence="1">
    <location>
        <begin position="1"/>
        <end position="16"/>
    </location>
</feature>
<dbReference type="Proteomes" id="UP000887566">
    <property type="component" value="Unplaced"/>
</dbReference>
<name>A0A914V581_9BILA</name>
<evidence type="ECO:0000313" key="2">
    <source>
        <dbReference type="Proteomes" id="UP000887566"/>
    </source>
</evidence>
<dbReference type="WBParaSite" id="PSAMB.scaffold154size71539.g2755.t1">
    <property type="protein sequence ID" value="PSAMB.scaffold154size71539.g2755.t1"/>
    <property type="gene ID" value="PSAMB.scaffold154size71539.g2755"/>
</dbReference>
<accession>A0A914V581</accession>
<feature type="region of interest" description="Disordered" evidence="1">
    <location>
        <begin position="1"/>
        <end position="58"/>
    </location>
</feature>
<dbReference type="AlphaFoldDB" id="A0A914V581"/>
<feature type="compositionally biased region" description="Basic residues" evidence="1">
    <location>
        <begin position="173"/>
        <end position="204"/>
    </location>
</feature>
<feature type="compositionally biased region" description="Basic and acidic residues" evidence="1">
    <location>
        <begin position="17"/>
        <end position="40"/>
    </location>
</feature>
<proteinExistence type="predicted"/>
<feature type="region of interest" description="Disordered" evidence="1">
    <location>
        <begin position="125"/>
        <end position="223"/>
    </location>
</feature>
<evidence type="ECO:0000313" key="3">
    <source>
        <dbReference type="WBParaSite" id="PSAMB.scaffold154size71539.g2755.t1"/>
    </source>
</evidence>
<feature type="compositionally biased region" description="Polar residues" evidence="1">
    <location>
        <begin position="44"/>
        <end position="58"/>
    </location>
</feature>
<protein>
    <submittedName>
        <fullName evidence="3">Uncharacterized protein</fullName>
    </submittedName>
</protein>
<sequence>MNSTRQRSTTALTTNRTSRERQTRSCGGDCRHRDQADRFHARNTAVNEKSPITSAPVHVSSTRCAVSDGINSQCSTPSNGTGMSRCRPTTIRAQSRPGSDDLTVAHLLACSQSPLSVLSNQSTGVRYSLSTPSPSSSPSPPSPLPSPFSRPFDVRNYRRFSSSDAAVSADTRKPRRNTPSKQRSRMKQLKRRRSPPLRKKRKHGVLHEEYAAPQSSDQERPKMSFKQTRTCGQKVSHPGPLGYSPLARRSKYHDALQMSLLARPNAKPPSTIGCKQAQQTGSKGLLVRSPLVISGVWRHEIRSEEREARP</sequence>
<organism evidence="2 3">
    <name type="scientific">Plectus sambesii</name>
    <dbReference type="NCBI Taxonomy" id="2011161"/>
    <lineage>
        <taxon>Eukaryota</taxon>
        <taxon>Metazoa</taxon>
        <taxon>Ecdysozoa</taxon>
        <taxon>Nematoda</taxon>
        <taxon>Chromadorea</taxon>
        <taxon>Plectida</taxon>
        <taxon>Plectina</taxon>
        <taxon>Plectoidea</taxon>
        <taxon>Plectidae</taxon>
        <taxon>Plectus</taxon>
    </lineage>
</organism>
<evidence type="ECO:0000256" key="1">
    <source>
        <dbReference type="SAM" id="MobiDB-lite"/>
    </source>
</evidence>
<feature type="compositionally biased region" description="Pro residues" evidence="1">
    <location>
        <begin position="135"/>
        <end position="148"/>
    </location>
</feature>
<keyword evidence="2" id="KW-1185">Reference proteome</keyword>